<comment type="similarity">
    <text evidence="3">Belongs to the FdhD family.</text>
</comment>
<accession>A0A1U9K5T4</accession>
<dbReference type="KEGG" id="ntr:B0W44_05880"/>
<dbReference type="Pfam" id="PF02634">
    <property type="entry name" value="FdhD-NarQ"/>
    <property type="match status" value="1"/>
</dbReference>
<dbReference type="NCBIfam" id="TIGR00129">
    <property type="entry name" value="fdhD_narQ"/>
    <property type="match status" value="1"/>
</dbReference>
<dbReference type="PIRSF" id="PIRSF015626">
    <property type="entry name" value="FdhD"/>
    <property type="match status" value="1"/>
</dbReference>
<organism evidence="4 5">
    <name type="scientific">Novibacillus thermophilus</name>
    <dbReference type="NCBI Taxonomy" id="1471761"/>
    <lineage>
        <taxon>Bacteria</taxon>
        <taxon>Bacillati</taxon>
        <taxon>Bacillota</taxon>
        <taxon>Bacilli</taxon>
        <taxon>Bacillales</taxon>
        <taxon>Thermoactinomycetaceae</taxon>
        <taxon>Novibacillus</taxon>
    </lineage>
</organism>
<dbReference type="OrthoDB" id="9782042at2"/>
<evidence type="ECO:0000313" key="5">
    <source>
        <dbReference type="Proteomes" id="UP000188603"/>
    </source>
</evidence>
<comment type="function">
    <text evidence="3">Required for formate dehydrogenase (FDH) activity. Acts as a sulfur carrier protein that transfers sulfur from IscS to the molybdenum cofactor prior to its insertion into FDH.</text>
</comment>
<dbReference type="PANTHER" id="PTHR30592:SF1">
    <property type="entry name" value="SULFUR CARRIER PROTEIN FDHD"/>
    <property type="match status" value="1"/>
</dbReference>
<dbReference type="RefSeq" id="WP_077719205.1">
    <property type="nucleotide sequence ID" value="NZ_CP019699.1"/>
</dbReference>
<dbReference type="Proteomes" id="UP000188603">
    <property type="component" value="Chromosome"/>
</dbReference>
<proteinExistence type="inferred from homology"/>
<dbReference type="AlphaFoldDB" id="A0A1U9K5T4"/>
<gene>
    <name evidence="3" type="primary">fdhD</name>
    <name evidence="4" type="ORF">B0W44_05880</name>
</gene>
<dbReference type="GO" id="GO:0006777">
    <property type="term" value="P:Mo-molybdopterin cofactor biosynthetic process"/>
    <property type="evidence" value="ECO:0007669"/>
    <property type="project" value="UniProtKB-UniRule"/>
</dbReference>
<dbReference type="Gene3D" id="3.40.140.10">
    <property type="entry name" value="Cytidine Deaminase, domain 2"/>
    <property type="match status" value="1"/>
</dbReference>
<keyword evidence="1 3" id="KW-0963">Cytoplasm</keyword>
<dbReference type="InterPro" id="IPR016193">
    <property type="entry name" value="Cytidine_deaminase-like"/>
</dbReference>
<dbReference type="GO" id="GO:0016783">
    <property type="term" value="F:sulfurtransferase activity"/>
    <property type="evidence" value="ECO:0007669"/>
    <property type="project" value="InterPro"/>
</dbReference>
<dbReference type="EMBL" id="CP019699">
    <property type="protein sequence ID" value="AQS55383.1"/>
    <property type="molecule type" value="Genomic_DNA"/>
</dbReference>
<evidence type="ECO:0000313" key="4">
    <source>
        <dbReference type="EMBL" id="AQS55383.1"/>
    </source>
</evidence>
<sequence length="281" mass="31016">MGRKQTASRHIVKYRMMKGAEAEDDVAVEYPLTIVLNGEEWATVVCTPSDLEDMVLGFLAAEGIVRFPAQIQSLTIDEPGGFAYVETEQRQSVPKGDVMKRLIGSCCGKSRHIYFLNDAKTAKTVATSLHIPAEDCFRFMNRLHEMSASFRQTGGVHNAALFSPTDVVVARTDIGRHNALDKIYGYCLKHRIPVDDKLIVFSGRVSSEVLLKISKIGVGILLSKSAPTDLAIDLADELNVTVVGFIRGNSFNVYTHPHRIKGLNFKGGRSQHGHRHDIAHS</sequence>
<name>A0A1U9K5T4_9BACL</name>
<reference evidence="4 5" key="1">
    <citation type="journal article" date="2015" name="Int. J. Syst. Evol. Microbiol.">
        <title>Novibacillus thermophilus gen. nov., sp. nov., a Gram-staining-negative and moderately thermophilic member of the family Thermoactinomycetaceae.</title>
        <authorList>
            <person name="Yang G."/>
            <person name="Chen J."/>
            <person name="Zhou S."/>
        </authorList>
    </citation>
    <scope>NUCLEOTIDE SEQUENCE [LARGE SCALE GENOMIC DNA]</scope>
    <source>
        <strain evidence="4 5">SG-1</strain>
    </source>
</reference>
<dbReference type="STRING" id="1471761.B0W44_05880"/>
<protein>
    <recommendedName>
        <fullName evidence="3">Sulfur carrier protein FdhD</fullName>
    </recommendedName>
</protein>
<feature type="active site" description="Cysteine persulfide intermediate" evidence="3">
    <location>
        <position position="107"/>
    </location>
</feature>
<comment type="subcellular location">
    <subcellularLocation>
        <location evidence="3">Cytoplasm</location>
    </subcellularLocation>
</comment>
<dbReference type="HAMAP" id="MF_00187">
    <property type="entry name" value="FdhD"/>
    <property type="match status" value="1"/>
</dbReference>
<keyword evidence="2 3" id="KW-0501">Molybdenum cofactor biosynthesis</keyword>
<dbReference type="PANTHER" id="PTHR30592">
    <property type="entry name" value="FORMATE DEHYDROGENASE"/>
    <property type="match status" value="1"/>
</dbReference>
<dbReference type="Gene3D" id="3.10.20.10">
    <property type="match status" value="1"/>
</dbReference>
<evidence type="ECO:0000256" key="1">
    <source>
        <dbReference type="ARBA" id="ARBA00022490"/>
    </source>
</evidence>
<dbReference type="InterPro" id="IPR003786">
    <property type="entry name" value="FdhD"/>
</dbReference>
<comment type="caution">
    <text evidence="3">Lacks conserved residue(s) required for the propagation of feature annotation.</text>
</comment>
<evidence type="ECO:0000256" key="2">
    <source>
        <dbReference type="ARBA" id="ARBA00023150"/>
    </source>
</evidence>
<evidence type="ECO:0000256" key="3">
    <source>
        <dbReference type="HAMAP-Rule" id="MF_00187"/>
    </source>
</evidence>
<dbReference type="GO" id="GO:0097163">
    <property type="term" value="F:sulfur carrier activity"/>
    <property type="evidence" value="ECO:0007669"/>
    <property type="project" value="UniProtKB-UniRule"/>
</dbReference>
<keyword evidence="5" id="KW-1185">Reference proteome</keyword>
<dbReference type="GO" id="GO:0005737">
    <property type="term" value="C:cytoplasm"/>
    <property type="evidence" value="ECO:0007669"/>
    <property type="project" value="UniProtKB-SubCell"/>
</dbReference>
<dbReference type="SUPFAM" id="SSF53927">
    <property type="entry name" value="Cytidine deaminase-like"/>
    <property type="match status" value="1"/>
</dbReference>